<protein>
    <recommendedName>
        <fullName evidence="3">Lipoprotein</fullName>
    </recommendedName>
</protein>
<organism evidence="1 2">
    <name type="scientific">Hymenobacter persicinus</name>
    <dbReference type="NCBI Taxonomy" id="2025506"/>
    <lineage>
        <taxon>Bacteria</taxon>
        <taxon>Pseudomonadati</taxon>
        <taxon>Bacteroidota</taxon>
        <taxon>Cytophagia</taxon>
        <taxon>Cytophagales</taxon>
        <taxon>Hymenobacteraceae</taxon>
        <taxon>Hymenobacter</taxon>
    </lineage>
</organism>
<evidence type="ECO:0008006" key="3">
    <source>
        <dbReference type="Google" id="ProtNLM"/>
    </source>
</evidence>
<comment type="caution">
    <text evidence="1">The sequence shown here is derived from an EMBL/GenBank/DDBJ whole genome shotgun (WGS) entry which is preliminary data.</text>
</comment>
<keyword evidence="2" id="KW-1185">Reference proteome</keyword>
<dbReference type="AlphaFoldDB" id="A0A4Q5LD60"/>
<gene>
    <name evidence="1" type="ORF">EWM57_15180</name>
</gene>
<proteinExistence type="predicted"/>
<dbReference type="PROSITE" id="PS51257">
    <property type="entry name" value="PROKAR_LIPOPROTEIN"/>
    <property type="match status" value="1"/>
</dbReference>
<evidence type="ECO:0000313" key="1">
    <source>
        <dbReference type="EMBL" id="RYU78180.1"/>
    </source>
</evidence>
<dbReference type="EMBL" id="SEWE01000034">
    <property type="protein sequence ID" value="RYU78180.1"/>
    <property type="molecule type" value="Genomic_DNA"/>
</dbReference>
<evidence type="ECO:0000313" key="2">
    <source>
        <dbReference type="Proteomes" id="UP000294155"/>
    </source>
</evidence>
<reference evidence="1 2" key="1">
    <citation type="submission" date="2019-02" db="EMBL/GenBank/DDBJ databases">
        <title>Bacterial novel species isolated from soil.</title>
        <authorList>
            <person name="Jung H.-Y."/>
        </authorList>
    </citation>
    <scope>NUCLEOTIDE SEQUENCE [LARGE SCALE GENOMIC DNA]</scope>
    <source>
        <strain evidence="1 2">1-3-3-3</strain>
    </source>
</reference>
<dbReference type="OrthoDB" id="884558at2"/>
<accession>A0A4Q5LD60</accession>
<name>A0A4Q5LD60_9BACT</name>
<dbReference type="Proteomes" id="UP000294155">
    <property type="component" value="Unassembled WGS sequence"/>
</dbReference>
<dbReference type="RefSeq" id="WP_129922007.1">
    <property type="nucleotide sequence ID" value="NZ_SEWE01000034.1"/>
</dbReference>
<sequence length="227" mass="23779">MRASSLSCWALGAGIVAGALGGCSPKKAENKAVTQAPPPAAVPAAPSVIDTGAAMGAPALDSANLSAKFVRGLRELTGGKDYRVRGKYLILGRQDSVAFPTALPAGRPVIYTGQRGDQTATLTVTRLNYTSIEFVAELAGDEHKAQRVEAVADLNPGFYLGAEAPEDSQSQTAFGAAEFVAETPQGNFSVQIGLDKDADKATLFAYDATGKPLPKWRNMPTLWRLAL</sequence>